<reference evidence="2" key="1">
    <citation type="submission" date="2018-11" db="EMBL/GenBank/DDBJ databases">
        <title>FDA dAtabase for Regulatory Grade micrObial Sequences (FDA-ARGOS): Supporting development and validation of Infectious Disease Dx tests.</title>
        <authorList>
            <person name="Goldberg B."/>
            <person name="Campos J."/>
            <person name="Tallon L."/>
            <person name="Sadzewicz L."/>
            <person name="Zhao X."/>
            <person name="Vavikolanu K."/>
            <person name="Mehta A."/>
            <person name="Aluvathingal J."/>
            <person name="Nadendla S."/>
            <person name="Geyer C."/>
            <person name="Nandy P."/>
            <person name="Yan Y."/>
            <person name="Sichtig H."/>
        </authorList>
    </citation>
    <scope>NUCLEOTIDE SEQUENCE [LARGE SCALE GENOMIC DNA]</scope>
    <source>
        <strain evidence="2">FDAARGOS_544</strain>
    </source>
</reference>
<proteinExistence type="predicted"/>
<evidence type="ECO:0000313" key="1">
    <source>
        <dbReference type="EMBL" id="RSC14753.1"/>
    </source>
</evidence>
<dbReference type="AlphaFoldDB" id="A0A427P4U1"/>
<dbReference type="RefSeq" id="WP_125381035.1">
    <property type="nucleotide sequence ID" value="NZ_RKIO01000002.1"/>
</dbReference>
<dbReference type="EMBL" id="RKIO01000002">
    <property type="protein sequence ID" value="RSC14753.1"/>
    <property type="molecule type" value="Genomic_DNA"/>
</dbReference>
<evidence type="ECO:0000313" key="2">
    <source>
        <dbReference type="Proteomes" id="UP000272140"/>
    </source>
</evidence>
<organism evidence="1 2">
    <name type="scientific">Burkholderia cenocepacia</name>
    <dbReference type="NCBI Taxonomy" id="95486"/>
    <lineage>
        <taxon>Bacteria</taxon>
        <taxon>Pseudomonadati</taxon>
        <taxon>Pseudomonadota</taxon>
        <taxon>Betaproteobacteria</taxon>
        <taxon>Burkholderiales</taxon>
        <taxon>Burkholderiaceae</taxon>
        <taxon>Burkholderia</taxon>
        <taxon>Burkholderia cepacia complex</taxon>
    </lineage>
</organism>
<gene>
    <name evidence="1" type="ORF">EGT41_16345</name>
</gene>
<protein>
    <submittedName>
        <fullName evidence="1">Uncharacterized protein</fullName>
    </submittedName>
</protein>
<accession>A0A427P4U1</accession>
<name>A0A427P4U1_9BURK</name>
<dbReference type="Proteomes" id="UP000272140">
    <property type="component" value="Unassembled WGS sequence"/>
</dbReference>
<sequence>MVESANVFRDLAAARVEREARLKETYRLWMTEAPQRILLQASQLTADQLQDFLLLLTLEGYRDLYEYVVEQHAGASVAAQARMGTFLRKGVDMQAQAGERNRQLVKQAAEQLIGSRARPYSSISQLAADVAGRTGLSKSTVRGHLAALGMRVNR</sequence>
<comment type="caution">
    <text evidence="1">The sequence shown here is derived from an EMBL/GenBank/DDBJ whole genome shotgun (WGS) entry which is preliminary data.</text>
</comment>